<evidence type="ECO:0000313" key="2">
    <source>
        <dbReference type="EMBL" id="NAW33252.1"/>
    </source>
</evidence>
<dbReference type="EMBL" id="WUTT01000001">
    <property type="protein sequence ID" value="NAW33252.1"/>
    <property type="molecule type" value="Genomic_DNA"/>
</dbReference>
<evidence type="ECO:0000259" key="1">
    <source>
        <dbReference type="Pfam" id="PF13550"/>
    </source>
</evidence>
<dbReference type="AlphaFoldDB" id="A0A7X4W2M0"/>
<dbReference type="OrthoDB" id="5917852at2"/>
<keyword evidence="3" id="KW-1185">Reference proteome</keyword>
<dbReference type="InterPro" id="IPR036465">
    <property type="entry name" value="vWFA_dom_sf"/>
</dbReference>
<accession>A0A7X4W2M0</accession>
<reference evidence="2 3" key="1">
    <citation type="submission" date="2019-12" db="EMBL/GenBank/DDBJ databases">
        <title>Draft genome sequencing of Halomonas alimentaria DSM 15356.</title>
        <authorList>
            <person name="Pandiyan K."/>
            <person name="Kushwaha P."/>
            <person name="Gowdham M."/>
            <person name="Chakdar H."/>
            <person name="Singh A."/>
            <person name="Kumar M."/>
            <person name="Saxena A.K."/>
        </authorList>
    </citation>
    <scope>NUCLEOTIDE SEQUENCE [LARGE SCALE GENOMIC DNA]</scope>
    <source>
        <strain evidence="2 3">DSM 15356</strain>
    </source>
</reference>
<dbReference type="Pfam" id="PF13550">
    <property type="entry name" value="Phage-tail_3"/>
    <property type="match status" value="1"/>
</dbReference>
<proteinExistence type="predicted"/>
<dbReference type="CDD" id="cd00198">
    <property type="entry name" value="vWFA"/>
    <property type="match status" value="1"/>
</dbReference>
<evidence type="ECO:0000313" key="3">
    <source>
        <dbReference type="Proteomes" id="UP000487929"/>
    </source>
</evidence>
<feature type="domain" description="Tip attachment protein J" evidence="1">
    <location>
        <begin position="439"/>
        <end position="605"/>
    </location>
</feature>
<protein>
    <submittedName>
        <fullName evidence="2">VWA domain-containing protein</fullName>
    </submittedName>
</protein>
<name>A0A7X4W2M0_9GAMM</name>
<dbReference type="Gene3D" id="3.40.50.410">
    <property type="entry name" value="von Willebrand factor, type A domain"/>
    <property type="match status" value="1"/>
</dbReference>
<dbReference type="SUPFAM" id="SSF53300">
    <property type="entry name" value="vWA-like"/>
    <property type="match status" value="1"/>
</dbReference>
<dbReference type="RefSeq" id="WP_161430260.1">
    <property type="nucleotide sequence ID" value="NZ_WUTT01000001.1"/>
</dbReference>
<gene>
    <name evidence="2" type="ORF">GRB96_02285</name>
</gene>
<organism evidence="2 3">
    <name type="scientific">Halomonas alimentaria</name>
    <dbReference type="NCBI Taxonomy" id="147248"/>
    <lineage>
        <taxon>Bacteria</taxon>
        <taxon>Pseudomonadati</taxon>
        <taxon>Pseudomonadota</taxon>
        <taxon>Gammaproteobacteria</taxon>
        <taxon>Oceanospirillales</taxon>
        <taxon>Halomonadaceae</taxon>
        <taxon>Halomonas</taxon>
    </lineage>
</organism>
<comment type="caution">
    <text evidence="2">The sequence shown here is derived from an EMBL/GenBank/DDBJ whole genome shotgun (WGS) entry which is preliminary data.</text>
</comment>
<dbReference type="InterPro" id="IPR032876">
    <property type="entry name" value="J_dom"/>
</dbReference>
<dbReference type="Proteomes" id="UP000487929">
    <property type="component" value="Unassembled WGS sequence"/>
</dbReference>
<sequence length="1004" mass="109214">MGLFGGGGEAKMKVTKYYLSIHMGVCQGPVDAVKRVWVGEKLAWRGVWTRSGTTALLRDGLFGGLKKEGGVAGSIDVLIGNREQLPSPMLIKKLRRDAGNVPAFRGITSLLFYGGGEVWPDMTNLKPDDTDTGGLFGGVRGVFSIFAFFSKKSFYWGTQPYIKPVWVTVQRIPARQLRPDTAPIPRGVSEPLALYLAIDISNSMAEITSNGKTRLENMKTALEQALLPLTAYTTATSLDIRVVAFAKSSVSIQRDNVNGQDVRDIIDWIKARDQSDVANGNTDFELAVSSAPAFFDGRPNKERVLAFITDGEPYISGQPLPTEQNAIDAGNVIDSVSMLSSYGFNIDLEDTQYTAYVDNTPGDGVPVVPGGDPSVLANSLGYVFSPVADANPAHIVYECLTDTDWGMGADPASLDTASFEAASQVLYAEQFGVFMTWMQQSSIEDFIGDVLDHIKGALYPHPRTGKITLRLLRDDLDHDTLKEITPDNAVLGNFSRKGWGETTNEIVVTWTNPDTEKGETVRAQDLANLAQQGQLVSGSKNYYGVRTPQLALRLAERDLREASAPLASCEVEVGPEFWDTVPFDGVKVTWPEFGLDGLVMRVMKVNYGDSGSRKIRLSLVEDLFALPLASYVPPQQGEWEDPTAPPAPVSHAWMIPFPLYFLDLVGGTVNDLTHPETGVVVLAANPTTDESATFDVLWKGTTASDDTAWEWVQTDRPFLGRATLTVELPAAVTSPDVGLEDLTGWWVHRDDIVLFGDSSLAPDELEMALVTAVDEETGAPTLLRGVLDTAPRTWPAGTPVWFTNREMWRPLPKDLNDGDTFTLKLLVTTGEGQLDESLAPEIAGTGAARPTLPYRPADLRAQGFLWPAEDYYPDYPVDVEWLERNRLTETGAMRAWDAAGVAPESGTDYRVTAEAIDETGAVAGVIEEVVTGGLTSYTLDDATVGETWAGYPFIRVSVAALRDGLASWQAGQVTFRGPFREPTGLVGVYASPKPPQDVSFDLIP</sequence>